<dbReference type="SUPFAM" id="SSF56436">
    <property type="entry name" value="C-type lectin-like"/>
    <property type="match status" value="2"/>
</dbReference>
<feature type="domain" description="C-type lectin" evidence="1">
    <location>
        <begin position="19"/>
        <end position="77"/>
    </location>
</feature>
<accession>A0AAF3ELT2</accession>
<sequence length="219" mass="24499">MCLPDPRLLNQLRSNSQSYIGVINSNGTWIYDDGTPLIYQNWKAGHPQTMASCAVESAQDYQWTSVSCDDLHTFICSIPDGKCPNGWVAYDKMCYYFYAQNACLAMEANLTSILSESEFNFLKDQIGTNSSIVSSMGCGGTQALIGLTCVDNIRSWLDGSQFAYDQTRSYCDSDYGIINDTGCTQSSYWDDWSDTATFLRYICKKSLVSGFDLLKAHFE</sequence>
<proteinExistence type="predicted"/>
<dbReference type="PROSITE" id="PS50041">
    <property type="entry name" value="C_TYPE_LECTIN_2"/>
    <property type="match status" value="2"/>
</dbReference>
<dbReference type="Gene3D" id="3.10.100.10">
    <property type="entry name" value="Mannose-Binding Protein A, subunit A"/>
    <property type="match status" value="2"/>
</dbReference>
<evidence type="ECO:0000313" key="3">
    <source>
        <dbReference type="WBParaSite" id="MBELARI_LOCUS14970"/>
    </source>
</evidence>
<dbReference type="InterPro" id="IPR016187">
    <property type="entry name" value="CTDL_fold"/>
</dbReference>
<feature type="domain" description="C-type lectin" evidence="1">
    <location>
        <begin position="90"/>
        <end position="194"/>
    </location>
</feature>
<dbReference type="InterPro" id="IPR050111">
    <property type="entry name" value="C-type_lectin/snaclec_domain"/>
</dbReference>
<dbReference type="Proteomes" id="UP000887575">
    <property type="component" value="Unassembled WGS sequence"/>
</dbReference>
<dbReference type="CDD" id="cd00037">
    <property type="entry name" value="CLECT"/>
    <property type="match status" value="1"/>
</dbReference>
<evidence type="ECO:0000313" key="2">
    <source>
        <dbReference type="Proteomes" id="UP000887575"/>
    </source>
</evidence>
<dbReference type="AlphaFoldDB" id="A0AAF3ELT2"/>
<dbReference type="InterPro" id="IPR016186">
    <property type="entry name" value="C-type_lectin-like/link_sf"/>
</dbReference>
<dbReference type="PANTHER" id="PTHR22803">
    <property type="entry name" value="MANNOSE, PHOSPHOLIPASE, LECTIN RECEPTOR RELATED"/>
    <property type="match status" value="1"/>
</dbReference>
<dbReference type="InterPro" id="IPR001304">
    <property type="entry name" value="C-type_lectin-like"/>
</dbReference>
<dbReference type="Pfam" id="PF00059">
    <property type="entry name" value="Lectin_C"/>
    <property type="match status" value="1"/>
</dbReference>
<reference evidence="3" key="1">
    <citation type="submission" date="2024-02" db="UniProtKB">
        <authorList>
            <consortium name="WormBaseParasite"/>
        </authorList>
    </citation>
    <scope>IDENTIFICATION</scope>
</reference>
<organism evidence="2 3">
    <name type="scientific">Mesorhabditis belari</name>
    <dbReference type="NCBI Taxonomy" id="2138241"/>
    <lineage>
        <taxon>Eukaryota</taxon>
        <taxon>Metazoa</taxon>
        <taxon>Ecdysozoa</taxon>
        <taxon>Nematoda</taxon>
        <taxon>Chromadorea</taxon>
        <taxon>Rhabditida</taxon>
        <taxon>Rhabditina</taxon>
        <taxon>Rhabditomorpha</taxon>
        <taxon>Rhabditoidea</taxon>
        <taxon>Rhabditidae</taxon>
        <taxon>Mesorhabditinae</taxon>
        <taxon>Mesorhabditis</taxon>
    </lineage>
</organism>
<dbReference type="WBParaSite" id="MBELARI_LOCUS14970">
    <property type="protein sequence ID" value="MBELARI_LOCUS14970"/>
    <property type="gene ID" value="MBELARI_LOCUS14970"/>
</dbReference>
<evidence type="ECO:0000259" key="1">
    <source>
        <dbReference type="PROSITE" id="PS50041"/>
    </source>
</evidence>
<name>A0AAF3ELT2_9BILA</name>
<protein>
    <recommendedName>
        <fullName evidence="1">C-type lectin domain-containing protein</fullName>
    </recommendedName>
</protein>
<dbReference type="SMART" id="SM00034">
    <property type="entry name" value="CLECT"/>
    <property type="match status" value="1"/>
</dbReference>
<keyword evidence="2" id="KW-1185">Reference proteome</keyword>